<feature type="signal peptide" evidence="2">
    <location>
        <begin position="1"/>
        <end position="18"/>
    </location>
</feature>
<feature type="region of interest" description="Disordered" evidence="1">
    <location>
        <begin position="285"/>
        <end position="312"/>
    </location>
</feature>
<comment type="caution">
    <text evidence="4">The sequence shown here is derived from an EMBL/GenBank/DDBJ whole genome shotgun (WGS) entry which is preliminary data.</text>
</comment>
<sequence length="457" mass="50317">MLAHIIIEISLLTIYTLAHTWVETVNLIAADGSIKDTGFMRGFGGRIQGVDPDKTNTYLLPPNGRGPGNEILPTDLMCKDTQVNRVQSKGFPRLSASPNDRVSLAYHENGHVTKFASTDGKPSGRGTVFVYGTRNPLPTDAFLEIHRVWNTKGTGGDGRGKLLTTRPFDDGQCFQPNDEKLSKTRAKALGFSNPADSPEVLCQHMVKLPKDAGHYGIYTLYWVWEWPTLDKSGNIFKNESYTSCIDIKMVKNSAINSQGFKPKKESKYEKEDTDGKASANMADLESMSHDKSGNQDKNNSKNPITADRDDGKVFNTAGVKTEKNEKNKANIFAVQSQLENEEQITVDPSMAPQIASDNPPTQAGSGSTAALNSSSSKTSYSSEKIAHKPFMKMGHSVKRESILSNDVWSKPRIVDSSKTEDAAVLTHSKSHTSEMSSRSIRFPRRGLWGNFLSFSSR</sequence>
<dbReference type="InterPro" id="IPR055915">
    <property type="entry name" value="DUF7492"/>
</dbReference>
<protein>
    <recommendedName>
        <fullName evidence="3">DUF7492 domain-containing protein</fullName>
    </recommendedName>
</protein>
<dbReference type="EMBL" id="MCBS01020657">
    <property type="protein sequence ID" value="RKF78988.1"/>
    <property type="molecule type" value="Genomic_DNA"/>
</dbReference>
<evidence type="ECO:0000259" key="3">
    <source>
        <dbReference type="Pfam" id="PF24320"/>
    </source>
</evidence>
<feature type="compositionally biased region" description="Basic and acidic residues" evidence="1">
    <location>
        <begin position="262"/>
        <end position="275"/>
    </location>
</feature>
<feature type="region of interest" description="Disordered" evidence="1">
    <location>
        <begin position="350"/>
        <end position="382"/>
    </location>
</feature>
<evidence type="ECO:0000256" key="2">
    <source>
        <dbReference type="SAM" id="SignalP"/>
    </source>
</evidence>
<dbReference type="Pfam" id="PF24320">
    <property type="entry name" value="DUF7492"/>
    <property type="match status" value="1"/>
</dbReference>
<accession>A0A420IWU0</accession>
<feature type="domain" description="DUF7492" evidence="3">
    <location>
        <begin position="17"/>
        <end position="275"/>
    </location>
</feature>
<feature type="region of interest" description="Disordered" evidence="1">
    <location>
        <begin position="259"/>
        <end position="278"/>
    </location>
</feature>
<dbReference type="AlphaFoldDB" id="A0A420IWU0"/>
<reference evidence="4 5" key="1">
    <citation type="journal article" date="2018" name="BMC Genomics">
        <title>Comparative genome analyses reveal sequence features reflecting distinct modes of host-adaptation between dicot and monocot powdery mildew.</title>
        <authorList>
            <person name="Wu Y."/>
            <person name="Ma X."/>
            <person name="Pan Z."/>
            <person name="Kale S.D."/>
            <person name="Song Y."/>
            <person name="King H."/>
            <person name="Zhang Q."/>
            <person name="Presley C."/>
            <person name="Deng X."/>
            <person name="Wei C.I."/>
            <person name="Xiao S."/>
        </authorList>
    </citation>
    <scope>NUCLEOTIDE SEQUENCE [LARGE SCALE GENOMIC DNA]</scope>
    <source>
        <strain evidence="4">UMSG1</strain>
    </source>
</reference>
<gene>
    <name evidence="4" type="ORF">GcM1_206026</name>
</gene>
<feature type="compositionally biased region" description="Low complexity" evidence="1">
    <location>
        <begin position="363"/>
        <end position="382"/>
    </location>
</feature>
<evidence type="ECO:0000313" key="4">
    <source>
        <dbReference type="EMBL" id="RKF78988.1"/>
    </source>
</evidence>
<name>A0A420IWU0_9PEZI</name>
<organism evidence="4 5">
    <name type="scientific">Golovinomyces cichoracearum</name>
    <dbReference type="NCBI Taxonomy" id="62708"/>
    <lineage>
        <taxon>Eukaryota</taxon>
        <taxon>Fungi</taxon>
        <taxon>Dikarya</taxon>
        <taxon>Ascomycota</taxon>
        <taxon>Pezizomycotina</taxon>
        <taxon>Leotiomycetes</taxon>
        <taxon>Erysiphales</taxon>
        <taxon>Erysiphaceae</taxon>
        <taxon>Golovinomyces</taxon>
    </lineage>
</organism>
<keyword evidence="2" id="KW-0732">Signal</keyword>
<evidence type="ECO:0000256" key="1">
    <source>
        <dbReference type="SAM" id="MobiDB-lite"/>
    </source>
</evidence>
<proteinExistence type="predicted"/>
<dbReference type="Proteomes" id="UP000285326">
    <property type="component" value="Unassembled WGS sequence"/>
</dbReference>
<evidence type="ECO:0000313" key="5">
    <source>
        <dbReference type="Proteomes" id="UP000285326"/>
    </source>
</evidence>
<feature type="chain" id="PRO_5019222712" description="DUF7492 domain-containing protein" evidence="2">
    <location>
        <begin position="19"/>
        <end position="457"/>
    </location>
</feature>